<evidence type="ECO:0000313" key="1">
    <source>
        <dbReference type="EMBL" id="KAK0711947.1"/>
    </source>
</evidence>
<sequence length="100" mass="11171">MTAYYLFAFNPNQAPLYARRHGATEDAPNKVRDPIPVALLATATESMLTMTLVSAYDALSTGITTYYWKVAVYVACNAHTTYQAGFVFLRKYPNELGHRS</sequence>
<organism evidence="1 2">
    <name type="scientific">Lasiosphaeris hirsuta</name>
    <dbReference type="NCBI Taxonomy" id="260670"/>
    <lineage>
        <taxon>Eukaryota</taxon>
        <taxon>Fungi</taxon>
        <taxon>Dikarya</taxon>
        <taxon>Ascomycota</taxon>
        <taxon>Pezizomycotina</taxon>
        <taxon>Sordariomycetes</taxon>
        <taxon>Sordariomycetidae</taxon>
        <taxon>Sordariales</taxon>
        <taxon>Lasiosphaeriaceae</taxon>
        <taxon>Lasiosphaeris</taxon>
    </lineage>
</organism>
<gene>
    <name evidence="1" type="ORF">B0H67DRAFT_647277</name>
</gene>
<comment type="caution">
    <text evidence="1">The sequence shown here is derived from an EMBL/GenBank/DDBJ whole genome shotgun (WGS) entry which is preliminary data.</text>
</comment>
<protein>
    <submittedName>
        <fullName evidence="1">Uncharacterized protein</fullName>
    </submittedName>
</protein>
<dbReference type="Proteomes" id="UP001172102">
    <property type="component" value="Unassembled WGS sequence"/>
</dbReference>
<dbReference type="EMBL" id="JAUKUA010000005">
    <property type="protein sequence ID" value="KAK0711947.1"/>
    <property type="molecule type" value="Genomic_DNA"/>
</dbReference>
<accession>A0AA40A9W6</accession>
<reference evidence="1" key="1">
    <citation type="submission" date="2023-06" db="EMBL/GenBank/DDBJ databases">
        <title>Genome-scale phylogeny and comparative genomics of the fungal order Sordariales.</title>
        <authorList>
            <consortium name="Lawrence Berkeley National Laboratory"/>
            <person name="Hensen N."/>
            <person name="Bonometti L."/>
            <person name="Westerberg I."/>
            <person name="Brannstrom I.O."/>
            <person name="Guillou S."/>
            <person name="Cros-Aarteil S."/>
            <person name="Calhoun S."/>
            <person name="Haridas S."/>
            <person name="Kuo A."/>
            <person name="Mondo S."/>
            <person name="Pangilinan J."/>
            <person name="Riley R."/>
            <person name="Labutti K."/>
            <person name="Andreopoulos B."/>
            <person name="Lipzen A."/>
            <person name="Chen C."/>
            <person name="Yanf M."/>
            <person name="Daum C."/>
            <person name="Ng V."/>
            <person name="Clum A."/>
            <person name="Steindorff A."/>
            <person name="Ohm R."/>
            <person name="Martin F."/>
            <person name="Silar P."/>
            <person name="Natvig D."/>
            <person name="Lalanne C."/>
            <person name="Gautier V."/>
            <person name="Ament-Velasquez S.L."/>
            <person name="Kruys A."/>
            <person name="Hutchinson M.I."/>
            <person name="Powell A.J."/>
            <person name="Barry K."/>
            <person name="Miller A.N."/>
            <person name="Grigoriev I.V."/>
            <person name="Debuchy R."/>
            <person name="Gladieux P."/>
            <person name="Thoren M.H."/>
            <person name="Johannesson H."/>
        </authorList>
    </citation>
    <scope>NUCLEOTIDE SEQUENCE</scope>
    <source>
        <strain evidence="1">SMH4607-1</strain>
    </source>
</reference>
<proteinExistence type="predicted"/>
<name>A0AA40A9W6_9PEZI</name>
<dbReference type="AlphaFoldDB" id="A0AA40A9W6"/>
<evidence type="ECO:0000313" key="2">
    <source>
        <dbReference type="Proteomes" id="UP001172102"/>
    </source>
</evidence>
<keyword evidence="2" id="KW-1185">Reference proteome</keyword>